<accession>A0ACC2H6U3</accession>
<gene>
    <name evidence="1" type="ORF">DPEC_G00061080</name>
</gene>
<keyword evidence="2" id="KW-1185">Reference proteome</keyword>
<reference evidence="1" key="1">
    <citation type="submission" date="2021-05" db="EMBL/GenBank/DDBJ databases">
        <authorList>
            <person name="Pan Q."/>
            <person name="Jouanno E."/>
            <person name="Zahm M."/>
            <person name="Klopp C."/>
            <person name="Cabau C."/>
            <person name="Louis A."/>
            <person name="Berthelot C."/>
            <person name="Parey E."/>
            <person name="Roest Crollius H."/>
            <person name="Montfort J."/>
            <person name="Robinson-Rechavi M."/>
            <person name="Bouchez O."/>
            <person name="Lampietro C."/>
            <person name="Lopez Roques C."/>
            <person name="Donnadieu C."/>
            <person name="Postlethwait J."/>
            <person name="Bobe J."/>
            <person name="Dillon D."/>
            <person name="Chandos A."/>
            <person name="von Hippel F."/>
            <person name="Guiguen Y."/>
        </authorList>
    </citation>
    <scope>NUCLEOTIDE SEQUENCE</scope>
    <source>
        <strain evidence="1">YG-Jan2019</strain>
    </source>
</reference>
<dbReference type="Proteomes" id="UP001157502">
    <property type="component" value="Chromosome 5"/>
</dbReference>
<evidence type="ECO:0000313" key="2">
    <source>
        <dbReference type="Proteomes" id="UP001157502"/>
    </source>
</evidence>
<organism evidence="1 2">
    <name type="scientific">Dallia pectoralis</name>
    <name type="common">Alaska blackfish</name>
    <dbReference type="NCBI Taxonomy" id="75939"/>
    <lineage>
        <taxon>Eukaryota</taxon>
        <taxon>Metazoa</taxon>
        <taxon>Chordata</taxon>
        <taxon>Craniata</taxon>
        <taxon>Vertebrata</taxon>
        <taxon>Euteleostomi</taxon>
        <taxon>Actinopterygii</taxon>
        <taxon>Neopterygii</taxon>
        <taxon>Teleostei</taxon>
        <taxon>Protacanthopterygii</taxon>
        <taxon>Esociformes</taxon>
        <taxon>Umbridae</taxon>
        <taxon>Dallia</taxon>
    </lineage>
</organism>
<dbReference type="EMBL" id="CM055732">
    <property type="protein sequence ID" value="KAJ8011711.1"/>
    <property type="molecule type" value="Genomic_DNA"/>
</dbReference>
<evidence type="ECO:0000313" key="1">
    <source>
        <dbReference type="EMBL" id="KAJ8011711.1"/>
    </source>
</evidence>
<protein>
    <submittedName>
        <fullName evidence="1">Uncharacterized protein</fullName>
    </submittedName>
</protein>
<sequence length="291" mass="33145">MDVTTAISKSEKTGVSVDNFVEVQARKSSKNKTDKRYLPWRRTKKKSSKKVQANDIDLNKKNLEPSKPSSNLPKKLSNSTLEQGTSTLITCSNNATFTIHKAQVSNSNVAPEPPQTGIILDPNSPKTTLRMQTSELLGCLGNFLCRHCPLIEDLWFMNLVQWLEKVDCYLLEYGYHSKSFITPSNLVFLYMLCREAVSSELTTLDELQVVVLTCMYITCTYIGSETGYPLRPFLVETCKETFWERCLSIMNKRSGDMLRINTDPDFLYEVFTDLKKEGGFDWAIYVSYVSK</sequence>
<name>A0ACC2H6U3_DALPE</name>
<comment type="caution">
    <text evidence="1">The sequence shown here is derived from an EMBL/GenBank/DDBJ whole genome shotgun (WGS) entry which is preliminary data.</text>
</comment>
<proteinExistence type="predicted"/>